<name>A0A8S4DKX2_PLUXY</name>
<proteinExistence type="predicted"/>
<feature type="domain" description="ODAD1 central coiled coil region" evidence="3">
    <location>
        <begin position="144"/>
        <end position="420"/>
    </location>
</feature>
<sequence length="564" mass="63979">MGPIKPPPEQKPPPDPEAELSNAVRMFKKLAPRCSVAQRASGAPQLAPQQKQLKLLADEMKEILLCINMSKKGMHKTLDARTQQGTAAGVSRYEQLHATLRDERAQLDELDCLNYLAQKQLIELVKVVPTGADELAMIESANQRLRRMENRLDLAVKRFCVVNADNAQVRQEINRLLVERNDFNTQWNRTIGKLVRGKEYMMDLLEIAAATFGDRDEACRKLDALKWKGLFQLNKDISEMQSYEGEMNHLAKLEEFLRVKGTKRICEADEKEELRRLEEIRRCEEEIARHDALLEAIFQYAGTSSVSEIISTFDRMEIENFSCFLLLCELLQESIVIRKELDAIRRTIMDQRDINEGREAKQARRLEELRLQVEESSARTAAMRESNKAADVTIAKALAGIDELVRMAKCDLTPLLALLGPHKQVTRWNVDRFLGILEVEVKGLIEVVHTTAKPPPPSPRARRASVAAAKRTSSVTVAVKPVGDPVVVPLKPNPLEKLMPYTPCAYCVEDYVLNQVFETPAAPADREYVEAVLHLDEPNTKFGIYSLTIPAKRHPFRKKETQQQ</sequence>
<gene>
    <name evidence="4" type="ORF">PLXY2_LOCUS3272</name>
</gene>
<dbReference type="InterPro" id="IPR049258">
    <property type="entry name" value="ODAD1_CC"/>
</dbReference>
<dbReference type="Pfam" id="PF21773">
    <property type="entry name" value="ODAD1_CC"/>
    <property type="match status" value="1"/>
</dbReference>
<dbReference type="InterPro" id="IPR051876">
    <property type="entry name" value="ODA-DC/CCD"/>
</dbReference>
<feature type="coiled-coil region" evidence="2">
    <location>
        <begin position="138"/>
        <end position="186"/>
    </location>
</feature>
<keyword evidence="5" id="KW-1185">Reference proteome</keyword>
<protein>
    <submittedName>
        <fullName evidence="4">(diamondback moth) hypothetical protein</fullName>
    </submittedName>
</protein>
<evidence type="ECO:0000259" key="3">
    <source>
        <dbReference type="Pfam" id="PF21773"/>
    </source>
</evidence>
<evidence type="ECO:0000256" key="2">
    <source>
        <dbReference type="SAM" id="Coils"/>
    </source>
</evidence>
<accession>A0A8S4DKX2</accession>
<dbReference type="PANTHER" id="PTHR21694:SF18">
    <property type="entry name" value="COILED-COIL DOMAIN-CONTAINING PROTEIN 63"/>
    <property type="match status" value="1"/>
</dbReference>
<evidence type="ECO:0000313" key="4">
    <source>
        <dbReference type="EMBL" id="CAG9103909.1"/>
    </source>
</evidence>
<keyword evidence="1 2" id="KW-0175">Coiled coil</keyword>
<dbReference type="EMBL" id="CAJHNJ030000008">
    <property type="protein sequence ID" value="CAG9103909.1"/>
    <property type="molecule type" value="Genomic_DNA"/>
</dbReference>
<dbReference type="AlphaFoldDB" id="A0A8S4DKX2"/>
<comment type="caution">
    <text evidence="4">The sequence shown here is derived from an EMBL/GenBank/DDBJ whole genome shotgun (WGS) entry which is preliminary data.</text>
</comment>
<reference evidence="4" key="1">
    <citation type="submission" date="2020-11" db="EMBL/GenBank/DDBJ databases">
        <authorList>
            <person name="Whiteford S."/>
        </authorList>
    </citation>
    <scope>NUCLEOTIDE SEQUENCE</scope>
</reference>
<dbReference type="Proteomes" id="UP000653454">
    <property type="component" value="Unassembled WGS sequence"/>
</dbReference>
<feature type="coiled-coil region" evidence="2">
    <location>
        <begin position="359"/>
        <end position="386"/>
    </location>
</feature>
<evidence type="ECO:0000256" key="1">
    <source>
        <dbReference type="ARBA" id="ARBA00023054"/>
    </source>
</evidence>
<evidence type="ECO:0000313" key="5">
    <source>
        <dbReference type="Proteomes" id="UP000653454"/>
    </source>
</evidence>
<dbReference type="PANTHER" id="PTHR21694">
    <property type="entry name" value="COILED-COIL DOMAIN-CONTAINING PROTEIN 63"/>
    <property type="match status" value="1"/>
</dbReference>
<organism evidence="4 5">
    <name type="scientific">Plutella xylostella</name>
    <name type="common">Diamondback moth</name>
    <name type="synonym">Plutella maculipennis</name>
    <dbReference type="NCBI Taxonomy" id="51655"/>
    <lineage>
        <taxon>Eukaryota</taxon>
        <taxon>Metazoa</taxon>
        <taxon>Ecdysozoa</taxon>
        <taxon>Arthropoda</taxon>
        <taxon>Hexapoda</taxon>
        <taxon>Insecta</taxon>
        <taxon>Pterygota</taxon>
        <taxon>Neoptera</taxon>
        <taxon>Endopterygota</taxon>
        <taxon>Lepidoptera</taxon>
        <taxon>Glossata</taxon>
        <taxon>Ditrysia</taxon>
        <taxon>Yponomeutoidea</taxon>
        <taxon>Plutellidae</taxon>
        <taxon>Plutella</taxon>
    </lineage>
</organism>